<dbReference type="InterPro" id="IPR036277">
    <property type="entry name" value="SMC_hinge_sf"/>
</dbReference>
<comment type="subunit">
    <text evidence="6">Homodimer.</text>
</comment>
<dbReference type="GO" id="GO:0003677">
    <property type="term" value="F:DNA binding"/>
    <property type="evidence" value="ECO:0007669"/>
    <property type="project" value="UniProtKB-UniRule"/>
</dbReference>
<dbReference type="AlphaFoldDB" id="A0A1M7SUJ6"/>
<dbReference type="InterPro" id="IPR024704">
    <property type="entry name" value="SMC"/>
</dbReference>
<feature type="coiled-coil region" evidence="6">
    <location>
        <begin position="950"/>
        <end position="1015"/>
    </location>
</feature>
<keyword evidence="4 6" id="KW-0175">Coiled coil</keyword>
<dbReference type="GO" id="GO:0005737">
    <property type="term" value="C:cytoplasm"/>
    <property type="evidence" value="ECO:0007669"/>
    <property type="project" value="UniProtKB-SubCell"/>
</dbReference>
<dbReference type="GO" id="GO:0007062">
    <property type="term" value="P:sister chromatid cohesion"/>
    <property type="evidence" value="ECO:0007669"/>
    <property type="project" value="InterPro"/>
</dbReference>
<dbReference type="InterPro" id="IPR027417">
    <property type="entry name" value="P-loop_NTPase"/>
</dbReference>
<dbReference type="InterPro" id="IPR010935">
    <property type="entry name" value="SMC_hinge"/>
</dbReference>
<dbReference type="GO" id="GO:0005524">
    <property type="term" value="F:ATP binding"/>
    <property type="evidence" value="ECO:0007669"/>
    <property type="project" value="UniProtKB-UniRule"/>
</dbReference>
<keyword evidence="9" id="KW-1185">Reference proteome</keyword>
<dbReference type="Gene3D" id="3.30.70.1620">
    <property type="match status" value="1"/>
</dbReference>
<sequence>MVLKEIFIKGFKSFADPVKLDISDKVTVVVGPNGSGKSNVVDAIRWVLGEQSMKEIRAQERDDVVFWGNERRPPAQYAYVELVFDDQGNKISIGRELSRDGTSRYLLNGDDARLKDIRELLMSHGYGKNPYSIIGQGQIDKIVSATPESLRMMIEEIAGIGIYREKKKEALVKLDATQINLSRISDVLFEVDKNRKSLYLKAKRAERYVEYSEELQKIKKQYFGAVFKVESQRLADMESYYNELNISLKEKLRHVAQLEINWSTLREEFNQIDVEMESYTKTLEEFKMREDQLREIREKFTKKLNELESKYIETTTRLDMLSNESESIKNRYEEIKLIVSKISEELAKKEEELEKLEAEKSQIYTQYSEQEREILKKKQEYEEVDKSLSKIHNEIIRLKENNQDISHRLEMIHNQRTTKETRKIELEEEIKDLENHLLEITEKENELVKELEIAKAKLEELSSDKERKMKTLDAILRHEKEIKAEIEVVNKQISEYHGFGFAIRKIFENKDIFAGLIDVVTNLIDFEKSLSTAYETLLGGAVQHVVVETAEDGKRIIEFLKAGEYGRATFIPLDLIDTSFSPIAGVENEPGFVGYAAKLVNVSRRYETLPYYLFGNDIIVKDIDSAISIKRKYNLRSRIVTLDGELISGRGSMSGGKSKEDYSNSLIARKVRLKTLQEELENMTKEKTHLESDIEDISNEMKQIQDNINLIREELASVSSKSLSSRRVLEEIQKALKDVSNELSELTKLEAEYNAKYEGNVARIENLEVETKSLEEKRKELQSSVSEFSKELEERRKQLEALNESIATYRAEVKNLYERKLQYTAENERANKRLEEIAQESSEAKNIIARLEEEINNTKQFLIENERELESLKATAQDIFTGIKERKSGKEEKLQQLQYLEEEIRKVKAEIETTKERIHETDLRLQEIRFRISNIPEEYREPIELDPEKIDELGEQMRDLENKIRMLGAVDLSAIDEYKAVEEEYNELMKQKLDLEDAKKKLEELIEQTDIQAREQFLATFNQINKAFKGYIEGLFYGGTGSMRLTDDVNIFEAGIEINISKMGKKVQRLQLLSGGEKALVGIALIMAMLESNKGVFYVLDEVDAPLDDYNSEKFRRLLEQQNSQFIVITHNKLIMEAGDIVHGVTMVDGISKIIQVKIEEVTA</sequence>
<evidence type="ECO:0000256" key="4">
    <source>
        <dbReference type="ARBA" id="ARBA00023054"/>
    </source>
</evidence>
<dbReference type="Pfam" id="PF06470">
    <property type="entry name" value="SMC_hinge"/>
    <property type="match status" value="1"/>
</dbReference>
<dbReference type="SMART" id="SM00968">
    <property type="entry name" value="SMC_hinge"/>
    <property type="match status" value="1"/>
</dbReference>
<dbReference type="HAMAP" id="MF_01894">
    <property type="entry name" value="Smc_prok"/>
    <property type="match status" value="1"/>
</dbReference>
<reference evidence="9" key="1">
    <citation type="submission" date="2016-12" db="EMBL/GenBank/DDBJ databases">
        <authorList>
            <person name="Varghese N."/>
            <person name="Submissions S."/>
        </authorList>
    </citation>
    <scope>NUCLEOTIDE SEQUENCE [LARGE SCALE GENOMIC DNA]</scope>
    <source>
        <strain evidence="9">DSM 13020</strain>
    </source>
</reference>
<protein>
    <recommendedName>
        <fullName evidence="6">Chromosome partition protein Smc</fullName>
    </recommendedName>
</protein>
<gene>
    <name evidence="6" type="primary">smc</name>
    <name evidence="8" type="ORF">SAMN02745226_01258</name>
</gene>
<dbReference type="OrthoDB" id="9808768at2"/>
<dbReference type="GO" id="GO:0007059">
    <property type="term" value="P:chromosome segregation"/>
    <property type="evidence" value="ECO:0007669"/>
    <property type="project" value="UniProtKB-UniRule"/>
</dbReference>
<keyword evidence="1 6" id="KW-0963">Cytoplasm</keyword>
<dbReference type="GO" id="GO:0005694">
    <property type="term" value="C:chromosome"/>
    <property type="evidence" value="ECO:0007669"/>
    <property type="project" value="InterPro"/>
</dbReference>
<evidence type="ECO:0000256" key="6">
    <source>
        <dbReference type="HAMAP-Rule" id="MF_01894"/>
    </source>
</evidence>
<dbReference type="NCBIfam" id="TIGR02168">
    <property type="entry name" value="SMC_prok_B"/>
    <property type="match status" value="1"/>
</dbReference>
<dbReference type="SUPFAM" id="SSF75553">
    <property type="entry name" value="Smc hinge domain"/>
    <property type="match status" value="1"/>
</dbReference>
<dbReference type="GO" id="GO:0016887">
    <property type="term" value="F:ATP hydrolysis activity"/>
    <property type="evidence" value="ECO:0007669"/>
    <property type="project" value="InterPro"/>
</dbReference>
<keyword evidence="2 6" id="KW-0547">Nucleotide-binding</keyword>
<dbReference type="InterPro" id="IPR011890">
    <property type="entry name" value="SMC_prok"/>
</dbReference>
<keyword evidence="3 6" id="KW-0067">ATP-binding</keyword>
<organism evidence="8 9">
    <name type="scientific">Fervidobacterium gondwanense DSM 13020</name>
    <dbReference type="NCBI Taxonomy" id="1121883"/>
    <lineage>
        <taxon>Bacteria</taxon>
        <taxon>Thermotogati</taxon>
        <taxon>Thermotogota</taxon>
        <taxon>Thermotogae</taxon>
        <taxon>Thermotogales</taxon>
        <taxon>Fervidobacteriaceae</taxon>
        <taxon>Fervidobacterium</taxon>
    </lineage>
</organism>
<dbReference type="GO" id="GO:0006260">
    <property type="term" value="P:DNA replication"/>
    <property type="evidence" value="ECO:0007669"/>
    <property type="project" value="UniProtKB-UniRule"/>
</dbReference>
<dbReference type="Proteomes" id="UP000184207">
    <property type="component" value="Unassembled WGS sequence"/>
</dbReference>
<feature type="domain" description="SMC hinge" evidence="7">
    <location>
        <begin position="514"/>
        <end position="630"/>
    </location>
</feature>
<evidence type="ECO:0000256" key="5">
    <source>
        <dbReference type="ARBA" id="ARBA00023125"/>
    </source>
</evidence>
<keyword evidence="5 6" id="KW-0238">DNA-binding</keyword>
<evidence type="ECO:0000256" key="3">
    <source>
        <dbReference type="ARBA" id="ARBA00022840"/>
    </source>
</evidence>
<dbReference type="Gene3D" id="3.40.50.300">
    <property type="entry name" value="P-loop containing nucleotide triphosphate hydrolases"/>
    <property type="match status" value="2"/>
</dbReference>
<dbReference type="Pfam" id="PF02463">
    <property type="entry name" value="SMC_N"/>
    <property type="match status" value="1"/>
</dbReference>
<evidence type="ECO:0000256" key="1">
    <source>
        <dbReference type="ARBA" id="ARBA00022490"/>
    </source>
</evidence>
<dbReference type="PANTHER" id="PTHR43977">
    <property type="entry name" value="STRUCTURAL MAINTENANCE OF CHROMOSOMES PROTEIN 3"/>
    <property type="match status" value="1"/>
</dbReference>
<accession>A0A1M7SUJ6</accession>
<evidence type="ECO:0000313" key="9">
    <source>
        <dbReference type="Proteomes" id="UP000184207"/>
    </source>
</evidence>
<dbReference type="PIRSF" id="PIRSF005719">
    <property type="entry name" value="SMC"/>
    <property type="match status" value="1"/>
</dbReference>
<dbReference type="STRING" id="1121883.SAMN02745226_01258"/>
<proteinExistence type="inferred from homology"/>
<dbReference type="InterPro" id="IPR003395">
    <property type="entry name" value="RecF/RecN/SMC_N"/>
</dbReference>
<feature type="binding site" evidence="6">
    <location>
        <begin position="32"/>
        <end position="39"/>
    </location>
    <ligand>
        <name>ATP</name>
        <dbReference type="ChEBI" id="CHEBI:30616"/>
    </ligand>
</feature>
<dbReference type="RefSeq" id="WP_072759525.1">
    <property type="nucleotide sequence ID" value="NZ_FRDJ01000006.1"/>
</dbReference>
<dbReference type="SUPFAM" id="SSF52540">
    <property type="entry name" value="P-loop containing nucleoside triphosphate hydrolases"/>
    <property type="match status" value="1"/>
</dbReference>
<feature type="coiled-coil region" evidence="6">
    <location>
        <begin position="666"/>
        <end position="924"/>
    </location>
</feature>
<dbReference type="Gene3D" id="1.20.1060.20">
    <property type="match status" value="1"/>
</dbReference>
<evidence type="ECO:0000313" key="8">
    <source>
        <dbReference type="EMBL" id="SHN62237.1"/>
    </source>
</evidence>
<name>A0A1M7SUJ6_FERGO</name>
<comment type="similarity">
    <text evidence="6">Belongs to the SMC family.</text>
</comment>
<dbReference type="EMBL" id="FRDJ01000006">
    <property type="protein sequence ID" value="SHN62237.1"/>
    <property type="molecule type" value="Genomic_DNA"/>
</dbReference>
<evidence type="ECO:0000256" key="2">
    <source>
        <dbReference type="ARBA" id="ARBA00022741"/>
    </source>
</evidence>
<comment type="subcellular location">
    <subcellularLocation>
        <location evidence="6">Cytoplasm</location>
    </subcellularLocation>
</comment>
<comment type="domain">
    <text evidence="6">Contains large globular domains required for ATP hydrolysis at each terminus and a third globular domain forming a flexible hinge near the middle of the molecule. These domains are separated by coiled-coil structures.</text>
</comment>
<evidence type="ECO:0000259" key="7">
    <source>
        <dbReference type="SMART" id="SM00968"/>
    </source>
</evidence>
<feature type="coiled-coil region" evidence="6">
    <location>
        <begin position="241"/>
        <end position="471"/>
    </location>
</feature>
<comment type="function">
    <text evidence="6">Required for chromosome condensation and partitioning.</text>
</comment>
<dbReference type="GO" id="GO:0030261">
    <property type="term" value="P:chromosome condensation"/>
    <property type="evidence" value="ECO:0007669"/>
    <property type="project" value="InterPro"/>
</dbReference>